<evidence type="ECO:0000313" key="3">
    <source>
        <dbReference type="Proteomes" id="UP000309174"/>
    </source>
</evidence>
<dbReference type="Proteomes" id="UP000309174">
    <property type="component" value="Unassembled WGS sequence"/>
</dbReference>
<gene>
    <name evidence="2" type="ORF">ETD83_23565</name>
</gene>
<proteinExistence type="predicted"/>
<dbReference type="OrthoDB" id="3730926at2"/>
<accession>A0A5C4J7T8</accession>
<dbReference type="Gene3D" id="1.10.10.10">
    <property type="entry name" value="Winged helix-like DNA-binding domain superfamily/Winged helix DNA-binding domain"/>
    <property type="match status" value="1"/>
</dbReference>
<dbReference type="SMART" id="SM00418">
    <property type="entry name" value="HTH_ARSR"/>
    <property type="match status" value="1"/>
</dbReference>
<name>A0A5C4J7T8_9ACTN</name>
<feature type="domain" description="HTH arsR-type" evidence="1">
    <location>
        <begin position="90"/>
        <end position="169"/>
    </location>
</feature>
<dbReference type="InterPro" id="IPR036390">
    <property type="entry name" value="WH_DNA-bd_sf"/>
</dbReference>
<evidence type="ECO:0000313" key="2">
    <source>
        <dbReference type="EMBL" id="TMQ94738.1"/>
    </source>
</evidence>
<keyword evidence="3" id="KW-1185">Reference proteome</keyword>
<dbReference type="EMBL" id="VCKW01000128">
    <property type="protein sequence ID" value="TMQ94738.1"/>
    <property type="molecule type" value="Genomic_DNA"/>
</dbReference>
<dbReference type="CDD" id="cd00090">
    <property type="entry name" value="HTH_ARSR"/>
    <property type="match status" value="1"/>
</dbReference>
<dbReference type="AlphaFoldDB" id="A0A5C4J7T8"/>
<dbReference type="SUPFAM" id="SSF46785">
    <property type="entry name" value="Winged helix' DNA-binding domain"/>
    <property type="match status" value="1"/>
</dbReference>
<dbReference type="GO" id="GO:0003700">
    <property type="term" value="F:DNA-binding transcription factor activity"/>
    <property type="evidence" value="ECO:0007669"/>
    <property type="project" value="InterPro"/>
</dbReference>
<dbReference type="InterPro" id="IPR011991">
    <property type="entry name" value="ArsR-like_HTH"/>
</dbReference>
<sequence>MEEQALPERVARLEERVVRLERAHPGEDAERPRRADDTFWALDALKDRADDPGAVLFTGSVTLPGGEHYEWQQAHPVDDLLADDWSQSAERLAALAHPVRLLLLREILHGARTTAELASHERLGTTGQLYHHLRQLVAAGWLRTTARGRYSVPGERVVPILTMLAATRR</sequence>
<comment type="caution">
    <text evidence="2">The sequence shown here is derived from an EMBL/GenBank/DDBJ whole genome shotgun (WGS) entry which is preliminary data.</text>
</comment>
<dbReference type="InterPro" id="IPR001845">
    <property type="entry name" value="HTH_ArsR_DNA-bd_dom"/>
</dbReference>
<reference evidence="2 3" key="1">
    <citation type="submission" date="2019-05" db="EMBL/GenBank/DDBJ databases">
        <title>Draft genome sequence of Actinomadura sp. 14C53.</title>
        <authorList>
            <person name="Saricaoglu S."/>
            <person name="Isik K."/>
        </authorList>
    </citation>
    <scope>NUCLEOTIDE SEQUENCE [LARGE SCALE GENOMIC DNA]</scope>
    <source>
        <strain evidence="2 3">14C53</strain>
    </source>
</reference>
<dbReference type="RefSeq" id="WP_138647324.1">
    <property type="nucleotide sequence ID" value="NZ_VCKW01000128.1"/>
</dbReference>
<dbReference type="InterPro" id="IPR036388">
    <property type="entry name" value="WH-like_DNA-bd_sf"/>
</dbReference>
<organism evidence="2 3">
    <name type="scientific">Actinomadura soli</name>
    <dbReference type="NCBI Taxonomy" id="2508997"/>
    <lineage>
        <taxon>Bacteria</taxon>
        <taxon>Bacillati</taxon>
        <taxon>Actinomycetota</taxon>
        <taxon>Actinomycetes</taxon>
        <taxon>Streptosporangiales</taxon>
        <taxon>Thermomonosporaceae</taxon>
        <taxon>Actinomadura</taxon>
    </lineage>
</organism>
<protein>
    <submittedName>
        <fullName evidence="2">Winged helix-turn-helix transcriptional regulator</fullName>
    </submittedName>
</protein>
<evidence type="ECO:0000259" key="1">
    <source>
        <dbReference type="SMART" id="SM00418"/>
    </source>
</evidence>